<comment type="caution">
    <text evidence="6">The sequence shown here is derived from an EMBL/GenBank/DDBJ whole genome shotgun (WGS) entry which is preliminary data.</text>
</comment>
<comment type="subcellular location">
    <subcellularLocation>
        <location evidence="1">Endomembrane system</location>
        <topology evidence="1">Multi-pass membrane protein</topology>
    </subcellularLocation>
</comment>
<dbReference type="Proteomes" id="UP000757604">
    <property type="component" value="Unassembled WGS sequence"/>
</dbReference>
<dbReference type="Gene3D" id="1.20.120.1630">
    <property type="match status" value="1"/>
</dbReference>
<dbReference type="InterPro" id="IPR052527">
    <property type="entry name" value="Metal_cation-efflux_comp"/>
</dbReference>
<organism evidence="6 7">
    <name type="scientific">Rhizobium herbae</name>
    <dbReference type="NCBI Taxonomy" id="508661"/>
    <lineage>
        <taxon>Bacteria</taxon>
        <taxon>Pseudomonadati</taxon>
        <taxon>Pseudomonadota</taxon>
        <taxon>Alphaproteobacteria</taxon>
        <taxon>Hyphomicrobiales</taxon>
        <taxon>Rhizobiaceae</taxon>
        <taxon>Rhizobium/Agrobacterium group</taxon>
        <taxon>Rhizobium</taxon>
    </lineage>
</organism>
<gene>
    <name evidence="6" type="ORF">JNB71_06850</name>
</gene>
<evidence type="ECO:0000256" key="5">
    <source>
        <dbReference type="SAM" id="Phobius"/>
    </source>
</evidence>
<dbReference type="InterPro" id="IPR007318">
    <property type="entry name" value="Phopholipid_MeTrfase"/>
</dbReference>
<keyword evidence="3 5" id="KW-1133">Transmembrane helix</keyword>
<feature type="transmembrane region" description="Helical" evidence="5">
    <location>
        <begin position="83"/>
        <end position="100"/>
    </location>
</feature>
<feature type="transmembrane region" description="Helical" evidence="5">
    <location>
        <begin position="16"/>
        <end position="35"/>
    </location>
</feature>
<dbReference type="Pfam" id="PF04191">
    <property type="entry name" value="PEMT"/>
    <property type="match status" value="1"/>
</dbReference>
<name>A0ABS7H7F5_9HYPH</name>
<evidence type="ECO:0000313" key="7">
    <source>
        <dbReference type="Proteomes" id="UP000757604"/>
    </source>
</evidence>
<dbReference type="PANTHER" id="PTHR43847">
    <property type="entry name" value="BLL3993 PROTEIN"/>
    <property type="match status" value="1"/>
</dbReference>
<dbReference type="PANTHER" id="PTHR43847:SF1">
    <property type="entry name" value="BLL3993 PROTEIN"/>
    <property type="match status" value="1"/>
</dbReference>
<reference evidence="6 7" key="1">
    <citation type="journal article" date="2021" name="MBio">
        <title>Poor Competitiveness of Bradyrhizobium in Pigeon Pea Root Colonization in Indian Soils.</title>
        <authorList>
            <person name="Chalasani D."/>
            <person name="Basu A."/>
            <person name="Pullabhotla S.V.S.R.N."/>
            <person name="Jorrin B."/>
            <person name="Neal A.L."/>
            <person name="Poole P.S."/>
            <person name="Podile A.R."/>
            <person name="Tkacz A."/>
        </authorList>
    </citation>
    <scope>NUCLEOTIDE SEQUENCE [LARGE SCALE GENOMIC DNA]</scope>
    <source>
        <strain evidence="6 7">HU44</strain>
    </source>
</reference>
<sequence length="206" mass="22620">MSNVSLSTVQLTRINILRSLAFLYFGGVCISQSSWPSDGLAHTILASAGLVATFVAIFGRIWSTLYVGGRKSVTLVMDGPYSMTRNPLYFFSLVGIAGIGAQTGSILALLIFVTTALVVFTATVAQEEKFLQERFGAVFQDYVASTPRLLPRPSLWRDTDELEIKPRNFLRTLRDGSIFLVPWPVFELIEAGQGNGVLPVLVRLPF</sequence>
<protein>
    <submittedName>
        <fullName evidence="6">Isoprenylcysteine carboxylmethyltransferase family protein</fullName>
    </submittedName>
</protein>
<dbReference type="RefSeq" id="WP_220371029.1">
    <property type="nucleotide sequence ID" value="NZ_JAEUAO010000001.1"/>
</dbReference>
<evidence type="ECO:0000313" key="6">
    <source>
        <dbReference type="EMBL" id="MBW9063033.1"/>
    </source>
</evidence>
<evidence type="ECO:0000256" key="1">
    <source>
        <dbReference type="ARBA" id="ARBA00004127"/>
    </source>
</evidence>
<evidence type="ECO:0000256" key="4">
    <source>
        <dbReference type="ARBA" id="ARBA00023136"/>
    </source>
</evidence>
<keyword evidence="2 5" id="KW-0812">Transmembrane</keyword>
<keyword evidence="7" id="KW-1185">Reference proteome</keyword>
<dbReference type="EMBL" id="JAEUAO010000001">
    <property type="protein sequence ID" value="MBW9063033.1"/>
    <property type="molecule type" value="Genomic_DNA"/>
</dbReference>
<evidence type="ECO:0000256" key="3">
    <source>
        <dbReference type="ARBA" id="ARBA00022989"/>
    </source>
</evidence>
<proteinExistence type="predicted"/>
<evidence type="ECO:0000256" key="2">
    <source>
        <dbReference type="ARBA" id="ARBA00022692"/>
    </source>
</evidence>
<keyword evidence="4 5" id="KW-0472">Membrane</keyword>
<accession>A0ABS7H7F5</accession>
<feature type="transmembrane region" description="Helical" evidence="5">
    <location>
        <begin position="41"/>
        <end position="62"/>
    </location>
</feature>